<reference evidence="4 5" key="1">
    <citation type="submission" date="2019-02" db="EMBL/GenBank/DDBJ databases">
        <title>Deep-cultivation of Planctomycetes and their phenomic and genomic characterization uncovers novel biology.</title>
        <authorList>
            <person name="Wiegand S."/>
            <person name="Jogler M."/>
            <person name="Boedeker C."/>
            <person name="Pinto D."/>
            <person name="Vollmers J."/>
            <person name="Rivas-Marin E."/>
            <person name="Kohn T."/>
            <person name="Peeters S.H."/>
            <person name="Heuer A."/>
            <person name="Rast P."/>
            <person name="Oberbeckmann S."/>
            <person name="Bunk B."/>
            <person name="Jeske O."/>
            <person name="Meyerdierks A."/>
            <person name="Storesund J.E."/>
            <person name="Kallscheuer N."/>
            <person name="Luecker S."/>
            <person name="Lage O.M."/>
            <person name="Pohl T."/>
            <person name="Merkel B.J."/>
            <person name="Hornburger P."/>
            <person name="Mueller R.-W."/>
            <person name="Bruemmer F."/>
            <person name="Labrenz M."/>
            <person name="Spormann A.M."/>
            <person name="Op den Camp H."/>
            <person name="Overmann J."/>
            <person name="Amann R."/>
            <person name="Jetten M.S.M."/>
            <person name="Mascher T."/>
            <person name="Medema M.H."/>
            <person name="Devos D.P."/>
            <person name="Kaster A.-K."/>
            <person name="Ovreas L."/>
            <person name="Rohde M."/>
            <person name="Galperin M.Y."/>
            <person name="Jogler C."/>
        </authorList>
    </citation>
    <scope>NUCLEOTIDE SEQUENCE [LARGE SCALE GENOMIC DNA]</scope>
    <source>
        <strain evidence="4 5">Pla85_3_4</strain>
    </source>
</reference>
<evidence type="ECO:0000256" key="2">
    <source>
        <dbReference type="SAM" id="SignalP"/>
    </source>
</evidence>
<feature type="domain" description="Alpha/beta hydrolase fold-3" evidence="3">
    <location>
        <begin position="69"/>
        <end position="306"/>
    </location>
</feature>
<feature type="chain" id="PRO_5022075965" evidence="2">
    <location>
        <begin position="25"/>
        <end position="333"/>
    </location>
</feature>
<dbReference type="PROSITE" id="PS51318">
    <property type="entry name" value="TAT"/>
    <property type="match status" value="1"/>
</dbReference>
<dbReference type="InterPro" id="IPR006311">
    <property type="entry name" value="TAT_signal"/>
</dbReference>
<dbReference type="Pfam" id="PF07859">
    <property type="entry name" value="Abhydrolase_3"/>
    <property type="match status" value="1"/>
</dbReference>
<dbReference type="SUPFAM" id="SSF53474">
    <property type="entry name" value="alpha/beta-Hydrolases"/>
    <property type="match status" value="1"/>
</dbReference>
<dbReference type="InterPro" id="IPR050300">
    <property type="entry name" value="GDXG_lipolytic_enzyme"/>
</dbReference>
<dbReference type="PANTHER" id="PTHR48081:SF3">
    <property type="entry name" value="ALPHA_BETA HYDROLASE FOLD-3 DOMAIN-CONTAINING PROTEIN"/>
    <property type="match status" value="1"/>
</dbReference>
<dbReference type="AlphaFoldDB" id="A0A518DTN6"/>
<dbReference type="InterPro" id="IPR013094">
    <property type="entry name" value="AB_hydrolase_3"/>
</dbReference>
<dbReference type="PANTHER" id="PTHR48081">
    <property type="entry name" value="AB HYDROLASE SUPERFAMILY PROTEIN C4A8.06C"/>
    <property type="match status" value="1"/>
</dbReference>
<evidence type="ECO:0000313" key="4">
    <source>
        <dbReference type="EMBL" id="QDU95199.1"/>
    </source>
</evidence>
<dbReference type="RefSeq" id="WP_145053966.1">
    <property type="nucleotide sequence ID" value="NZ_CP036433.1"/>
</dbReference>
<organism evidence="4 5">
    <name type="scientific">Lignipirellula cremea</name>
    <dbReference type="NCBI Taxonomy" id="2528010"/>
    <lineage>
        <taxon>Bacteria</taxon>
        <taxon>Pseudomonadati</taxon>
        <taxon>Planctomycetota</taxon>
        <taxon>Planctomycetia</taxon>
        <taxon>Pirellulales</taxon>
        <taxon>Pirellulaceae</taxon>
        <taxon>Lignipirellula</taxon>
    </lineage>
</organism>
<gene>
    <name evidence="4" type="primary">lip2</name>
    <name evidence="4" type="ORF">Pla8534_30130</name>
</gene>
<dbReference type="KEGG" id="lcre:Pla8534_30130"/>
<proteinExistence type="predicted"/>
<dbReference type="OrthoDB" id="179999at2"/>
<sequence length="333" mass="36314" precursor="true">MSRKAARTIPRRTFLAAGAGLALAGPLASLSRAAAPPIVMKTHTYKKVGDLEIQADVYRPDDDRLRPVVVWIHGGALIVGFRESVSQRVKDWAAEAGYVLVSIDYRLAPETQLPGIIEDLEDAFAWIRREGPGLFSADPSRIAVAGGSAGGYLTLASGYRVTPAPTVLLSFWGYGDLIGPWFSQPSPHARHRTQEVTREEALKQVAGPPISDSRQRAGNGGAFYQYCRQQGVWPQLVSGWDPKKEAAKFYPYMPLKNVTKDYPPTMLMHGTADTDVPFEQSQLMAAAMKRHGAPHELLPIDRGEHGLKGGDPAAINAAYAQAFAFADRYMNAD</sequence>
<keyword evidence="5" id="KW-1185">Reference proteome</keyword>
<name>A0A518DTN6_9BACT</name>
<protein>
    <submittedName>
        <fullName evidence="4">Lipase 2</fullName>
        <ecNumber evidence="4">3.1.1.3</ecNumber>
    </submittedName>
</protein>
<dbReference type="EC" id="3.1.1.3" evidence="4"/>
<feature type="signal peptide" evidence="2">
    <location>
        <begin position="1"/>
        <end position="24"/>
    </location>
</feature>
<evidence type="ECO:0000259" key="3">
    <source>
        <dbReference type="Pfam" id="PF07859"/>
    </source>
</evidence>
<evidence type="ECO:0000313" key="5">
    <source>
        <dbReference type="Proteomes" id="UP000317648"/>
    </source>
</evidence>
<keyword evidence="1 4" id="KW-0378">Hydrolase</keyword>
<dbReference type="Proteomes" id="UP000317648">
    <property type="component" value="Chromosome"/>
</dbReference>
<dbReference type="Gene3D" id="3.40.50.1820">
    <property type="entry name" value="alpha/beta hydrolase"/>
    <property type="match status" value="1"/>
</dbReference>
<dbReference type="InterPro" id="IPR029058">
    <property type="entry name" value="AB_hydrolase_fold"/>
</dbReference>
<keyword evidence="2" id="KW-0732">Signal</keyword>
<accession>A0A518DTN6</accession>
<evidence type="ECO:0000256" key="1">
    <source>
        <dbReference type="ARBA" id="ARBA00022801"/>
    </source>
</evidence>
<dbReference type="EMBL" id="CP036433">
    <property type="protein sequence ID" value="QDU95199.1"/>
    <property type="molecule type" value="Genomic_DNA"/>
</dbReference>
<dbReference type="GO" id="GO:0004806">
    <property type="term" value="F:triacylglycerol lipase activity"/>
    <property type="evidence" value="ECO:0007669"/>
    <property type="project" value="UniProtKB-EC"/>
</dbReference>